<dbReference type="InterPro" id="IPR020846">
    <property type="entry name" value="MFS_dom"/>
</dbReference>
<feature type="transmembrane region" description="Helical" evidence="9">
    <location>
        <begin position="356"/>
        <end position="376"/>
    </location>
</feature>
<dbReference type="GO" id="GO:0016020">
    <property type="term" value="C:membrane"/>
    <property type="evidence" value="ECO:0007669"/>
    <property type="project" value="UniProtKB-SubCell"/>
</dbReference>
<feature type="transmembrane region" description="Helical" evidence="9">
    <location>
        <begin position="256"/>
        <end position="274"/>
    </location>
</feature>
<dbReference type="PANTHER" id="PTHR48022">
    <property type="entry name" value="PLASTIDIC GLUCOSE TRANSPORTER 4"/>
    <property type="match status" value="1"/>
</dbReference>
<evidence type="ECO:0000259" key="10">
    <source>
        <dbReference type="PROSITE" id="PS50850"/>
    </source>
</evidence>
<feature type="transmembrane region" description="Helical" evidence="9">
    <location>
        <begin position="45"/>
        <end position="64"/>
    </location>
</feature>
<dbReference type="AlphaFoldDB" id="A0A135SKR6"/>
<feature type="transmembrane region" description="Helical" evidence="9">
    <location>
        <begin position="7"/>
        <end position="33"/>
    </location>
</feature>
<keyword evidence="5 9" id="KW-1133">Transmembrane helix</keyword>
<dbReference type="EMBL" id="JEMN01001466">
    <property type="protein sequence ID" value="KXH36524.1"/>
    <property type="molecule type" value="Genomic_DNA"/>
</dbReference>
<dbReference type="Gene3D" id="1.20.1250.20">
    <property type="entry name" value="MFS general substrate transporter like domains"/>
    <property type="match status" value="1"/>
</dbReference>
<evidence type="ECO:0000256" key="8">
    <source>
        <dbReference type="SAM" id="MobiDB-lite"/>
    </source>
</evidence>
<evidence type="ECO:0000256" key="1">
    <source>
        <dbReference type="ARBA" id="ARBA00004141"/>
    </source>
</evidence>
<dbReference type="InterPro" id="IPR036259">
    <property type="entry name" value="MFS_trans_sf"/>
</dbReference>
<feature type="region of interest" description="Disordered" evidence="8">
    <location>
        <begin position="495"/>
        <end position="517"/>
    </location>
</feature>
<feature type="domain" description="Major facilitator superfamily (MFS) profile" evidence="10">
    <location>
        <begin position="9"/>
        <end position="442"/>
    </location>
</feature>
<evidence type="ECO:0000256" key="6">
    <source>
        <dbReference type="ARBA" id="ARBA00023136"/>
    </source>
</evidence>
<comment type="caution">
    <text evidence="11">The sequence shown here is derived from an EMBL/GenBank/DDBJ whole genome shotgun (WGS) entry which is preliminary data.</text>
</comment>
<organism evidence="11 12">
    <name type="scientific">Colletotrichum nymphaeae SA-01</name>
    <dbReference type="NCBI Taxonomy" id="1460502"/>
    <lineage>
        <taxon>Eukaryota</taxon>
        <taxon>Fungi</taxon>
        <taxon>Dikarya</taxon>
        <taxon>Ascomycota</taxon>
        <taxon>Pezizomycotina</taxon>
        <taxon>Sordariomycetes</taxon>
        <taxon>Hypocreomycetidae</taxon>
        <taxon>Glomerellales</taxon>
        <taxon>Glomerellaceae</taxon>
        <taxon>Colletotrichum</taxon>
        <taxon>Colletotrichum acutatum species complex</taxon>
    </lineage>
</organism>
<dbReference type="GO" id="GO:0005351">
    <property type="term" value="F:carbohydrate:proton symporter activity"/>
    <property type="evidence" value="ECO:0007669"/>
    <property type="project" value="TreeGrafter"/>
</dbReference>
<evidence type="ECO:0000256" key="9">
    <source>
        <dbReference type="SAM" id="Phobius"/>
    </source>
</evidence>
<evidence type="ECO:0000313" key="11">
    <source>
        <dbReference type="EMBL" id="KXH36524.1"/>
    </source>
</evidence>
<evidence type="ECO:0000256" key="2">
    <source>
        <dbReference type="ARBA" id="ARBA00010992"/>
    </source>
</evidence>
<evidence type="ECO:0000256" key="3">
    <source>
        <dbReference type="ARBA" id="ARBA00022448"/>
    </source>
</evidence>
<dbReference type="InterPro" id="IPR050360">
    <property type="entry name" value="MFS_Sugar_Transporters"/>
</dbReference>
<feature type="transmembrane region" description="Helical" evidence="9">
    <location>
        <begin position="388"/>
        <end position="407"/>
    </location>
</feature>
<gene>
    <name evidence="11" type="ORF">CNYM01_13369</name>
</gene>
<comment type="subcellular location">
    <subcellularLocation>
        <location evidence="1">Membrane</location>
        <topology evidence="1">Multi-pass membrane protein</topology>
    </subcellularLocation>
</comment>
<feature type="transmembrane region" description="Helical" evidence="9">
    <location>
        <begin position="166"/>
        <end position="187"/>
    </location>
</feature>
<evidence type="ECO:0000256" key="4">
    <source>
        <dbReference type="ARBA" id="ARBA00022692"/>
    </source>
</evidence>
<evidence type="ECO:0000256" key="5">
    <source>
        <dbReference type="ARBA" id="ARBA00022989"/>
    </source>
</evidence>
<keyword evidence="4 9" id="KW-0812">Transmembrane</keyword>
<comment type="similarity">
    <text evidence="2 7">Belongs to the major facilitator superfamily. Sugar transporter (TC 2.A.1.1) family.</text>
</comment>
<dbReference type="InterPro" id="IPR003663">
    <property type="entry name" value="Sugar/inositol_transpt"/>
</dbReference>
<proteinExistence type="inferred from homology"/>
<feature type="transmembrane region" description="Helical" evidence="9">
    <location>
        <begin position="323"/>
        <end position="344"/>
    </location>
</feature>
<dbReference type="InterPro" id="IPR005828">
    <property type="entry name" value="MFS_sugar_transport-like"/>
</dbReference>
<reference evidence="11 12" key="1">
    <citation type="submission" date="2014-02" db="EMBL/GenBank/DDBJ databases">
        <title>The genome sequence of Colletotrichum nymphaeae SA-01.</title>
        <authorList>
            <person name="Baroncelli R."/>
            <person name="Thon M.R."/>
        </authorList>
    </citation>
    <scope>NUCLEOTIDE SEQUENCE [LARGE SCALE GENOMIC DNA]</scope>
    <source>
        <strain evidence="11 12">SA-01</strain>
    </source>
</reference>
<feature type="transmembrane region" description="Helical" evidence="9">
    <location>
        <begin position="419"/>
        <end position="438"/>
    </location>
</feature>
<dbReference type="Proteomes" id="UP000070054">
    <property type="component" value="Unassembled WGS sequence"/>
</dbReference>
<feature type="transmembrane region" description="Helical" evidence="9">
    <location>
        <begin position="99"/>
        <end position="123"/>
    </location>
</feature>
<feature type="transmembrane region" description="Helical" evidence="9">
    <location>
        <begin position="76"/>
        <end position="93"/>
    </location>
</feature>
<accession>A0A135SKR6</accession>
<dbReference type="Pfam" id="PF00083">
    <property type="entry name" value="Sugar_tr"/>
    <property type="match status" value="1"/>
</dbReference>
<name>A0A135SKR6_9PEZI</name>
<evidence type="ECO:0000313" key="12">
    <source>
        <dbReference type="Proteomes" id="UP000070054"/>
    </source>
</evidence>
<dbReference type="PROSITE" id="PS50850">
    <property type="entry name" value="MFS"/>
    <property type="match status" value="1"/>
</dbReference>
<dbReference type="OrthoDB" id="6612291at2759"/>
<dbReference type="NCBIfam" id="TIGR00879">
    <property type="entry name" value="SP"/>
    <property type="match status" value="1"/>
</dbReference>
<feature type="transmembrane region" description="Helical" evidence="9">
    <location>
        <begin position="294"/>
        <end position="314"/>
    </location>
</feature>
<keyword evidence="6 9" id="KW-0472">Membrane</keyword>
<dbReference type="FunFam" id="1.20.1250.20:FF:000090">
    <property type="entry name" value="MFS sugar transporter, putative"/>
    <property type="match status" value="1"/>
</dbReference>
<dbReference type="SUPFAM" id="SSF103473">
    <property type="entry name" value="MFS general substrate transporter"/>
    <property type="match status" value="1"/>
</dbReference>
<feature type="transmembrane region" description="Helical" evidence="9">
    <location>
        <begin position="135"/>
        <end position="154"/>
    </location>
</feature>
<protein>
    <recommendedName>
        <fullName evidence="10">Major facilitator superfamily (MFS) profile domain-containing protein</fullName>
    </recommendedName>
</protein>
<keyword evidence="12" id="KW-1185">Reference proteome</keyword>
<evidence type="ECO:0000256" key="7">
    <source>
        <dbReference type="RuleBase" id="RU003346"/>
    </source>
</evidence>
<dbReference type="PANTHER" id="PTHR48022:SF9">
    <property type="entry name" value="MAJOR FACILITATOR SUPERFAMILY (MFS) PROFILE DOMAIN-CONTAINING PROTEIN"/>
    <property type="match status" value="1"/>
</dbReference>
<sequence>MGRHVTIWSAAFLATGGFLFGFDSGIITSTIALQTFKSYFNPSDAVAAGIVSSFQGGAILGTIINMICSDWLGRRNTVFLGSLISIMGSALQAGSENLVALIVGRFVGGTAVGMLTSTIPMYASELAQARHRGKLSGLLQWMLSWGFLVAQWLGYGCSFVTNDFSWRFPLAFQCIPGIIIATGIYFLEESPRWLVEKGRYAEARRSLDKLRVGVDEKAVDVEYNEIRHAVRTQSALRENGNLWKAIITKPSWRKRLLLGCGVQAFSPLSGINVINYFGPRIYELLGIGTQTSLMIIGINGALGIIYNTVGLWLLDRIGRVRPLIASAVGLAAALLVNAVQFQYLDRSNADQLRSMVAMNFVFGFFFTPLGIISWVYPAEIFPLEIRALGNALTTFTNWTINLVLVSFSPQALTAIGFKFFYVFFVFNVVAALCYYFFYPETSGRTLEQMDELFGDYVPMSEQSALGTVITGSDSSRGKGGKVHLQKHRALSFILTPMSGDDDKGTPQLEGKSSSPISSSIVLSSLLETVEGAE</sequence>
<dbReference type="PRINTS" id="PR00171">
    <property type="entry name" value="SUGRTRNSPORT"/>
</dbReference>
<keyword evidence="3 7" id="KW-0813">Transport</keyword>